<dbReference type="SUPFAM" id="SSF56176">
    <property type="entry name" value="FAD-binding/transporter-associated domain-like"/>
    <property type="match status" value="1"/>
</dbReference>
<evidence type="ECO:0000256" key="2">
    <source>
        <dbReference type="ARBA" id="ARBA00003921"/>
    </source>
</evidence>
<evidence type="ECO:0000256" key="7">
    <source>
        <dbReference type="ARBA" id="ARBA00022490"/>
    </source>
</evidence>
<keyword evidence="12 19" id="KW-0133">Cell shape</keyword>
<dbReference type="EMBL" id="FNCE01000012">
    <property type="protein sequence ID" value="SDG42693.1"/>
    <property type="molecule type" value="Genomic_DNA"/>
</dbReference>
<dbReference type="Gene3D" id="3.30.465.10">
    <property type="match status" value="1"/>
</dbReference>
<evidence type="ECO:0000256" key="5">
    <source>
        <dbReference type="ARBA" id="ARBA00012518"/>
    </source>
</evidence>
<dbReference type="Gene3D" id="3.30.43.10">
    <property type="entry name" value="Uridine Diphospho-n-acetylenolpyruvylglucosamine Reductase, domain 2"/>
    <property type="match status" value="1"/>
</dbReference>
<organism evidence="21 22">
    <name type="scientific">Limimonas halophila</name>
    <dbReference type="NCBI Taxonomy" id="1082479"/>
    <lineage>
        <taxon>Bacteria</taxon>
        <taxon>Pseudomonadati</taxon>
        <taxon>Pseudomonadota</taxon>
        <taxon>Alphaproteobacteria</taxon>
        <taxon>Rhodospirillales</taxon>
        <taxon>Rhodovibrionaceae</taxon>
        <taxon>Limimonas</taxon>
    </lineage>
</organism>
<proteinExistence type="inferred from homology"/>
<dbReference type="GO" id="GO:0071949">
    <property type="term" value="F:FAD binding"/>
    <property type="evidence" value="ECO:0007669"/>
    <property type="project" value="InterPro"/>
</dbReference>
<feature type="active site" description="Proton donor" evidence="19">
    <location>
        <position position="231"/>
    </location>
</feature>
<dbReference type="InterPro" id="IPR036635">
    <property type="entry name" value="MurB_C_sf"/>
</dbReference>
<feature type="active site" evidence="19">
    <location>
        <position position="301"/>
    </location>
</feature>
<dbReference type="GO" id="GO:0071555">
    <property type="term" value="P:cell wall organization"/>
    <property type="evidence" value="ECO:0007669"/>
    <property type="project" value="UniProtKB-KW"/>
</dbReference>
<evidence type="ECO:0000256" key="8">
    <source>
        <dbReference type="ARBA" id="ARBA00022618"/>
    </source>
</evidence>
<evidence type="ECO:0000313" key="22">
    <source>
        <dbReference type="Proteomes" id="UP000199415"/>
    </source>
</evidence>
<keyword evidence="9 19" id="KW-0285">Flavoprotein</keyword>
<dbReference type="UniPathway" id="UPA00219"/>
<dbReference type="InterPro" id="IPR036318">
    <property type="entry name" value="FAD-bd_PCMH-like_sf"/>
</dbReference>
<keyword evidence="8 19" id="KW-0132">Cell division</keyword>
<dbReference type="OrthoDB" id="9804753at2"/>
<evidence type="ECO:0000256" key="4">
    <source>
        <dbReference type="ARBA" id="ARBA00004752"/>
    </source>
</evidence>
<evidence type="ECO:0000259" key="20">
    <source>
        <dbReference type="PROSITE" id="PS51387"/>
    </source>
</evidence>
<evidence type="ECO:0000256" key="14">
    <source>
        <dbReference type="ARBA" id="ARBA00023002"/>
    </source>
</evidence>
<keyword evidence="13 19" id="KW-0573">Peptidoglycan synthesis</keyword>
<evidence type="ECO:0000256" key="16">
    <source>
        <dbReference type="ARBA" id="ARBA00023316"/>
    </source>
</evidence>
<keyword evidence="10 19" id="KW-0274">FAD</keyword>
<dbReference type="HAMAP" id="MF_00037">
    <property type="entry name" value="MurB"/>
    <property type="match status" value="1"/>
</dbReference>
<evidence type="ECO:0000256" key="19">
    <source>
        <dbReference type="HAMAP-Rule" id="MF_00037"/>
    </source>
</evidence>
<feature type="domain" description="FAD-binding PCMH-type" evidence="20">
    <location>
        <begin position="35"/>
        <end position="202"/>
    </location>
</feature>
<dbReference type="GO" id="GO:0008360">
    <property type="term" value="P:regulation of cell shape"/>
    <property type="evidence" value="ECO:0007669"/>
    <property type="project" value="UniProtKB-KW"/>
</dbReference>
<evidence type="ECO:0000256" key="13">
    <source>
        <dbReference type="ARBA" id="ARBA00022984"/>
    </source>
</evidence>
<dbReference type="GO" id="GO:0009252">
    <property type="term" value="P:peptidoglycan biosynthetic process"/>
    <property type="evidence" value="ECO:0007669"/>
    <property type="project" value="UniProtKB-UniRule"/>
</dbReference>
<evidence type="ECO:0000256" key="15">
    <source>
        <dbReference type="ARBA" id="ARBA00023306"/>
    </source>
</evidence>
<keyword evidence="22" id="KW-1185">Reference proteome</keyword>
<evidence type="ECO:0000256" key="11">
    <source>
        <dbReference type="ARBA" id="ARBA00022857"/>
    </source>
</evidence>
<keyword evidence="15 19" id="KW-0131">Cell cycle</keyword>
<dbReference type="SUPFAM" id="SSF56194">
    <property type="entry name" value="Uridine diphospho-N-Acetylenolpyruvylglucosamine reductase, MurB, C-terminal domain"/>
    <property type="match status" value="1"/>
</dbReference>
<keyword evidence="7 19" id="KW-0963">Cytoplasm</keyword>
<sequence>MTAAPARPNHLIDRLPAVRGRLSPDAPLAHTTWFRVGGPAEVLFRPADRDDLAHFLRATPEDVPVTVLGVGSNALIRDGGVRGVVVRLKRGFAEVEPTPDTATLTAGAGALDRTVAVRARKAGIAGLEFYAGVPGTIGGALRMNAGAYGRETKDVLTWAEGIHRETGELHTFAPEAMDLRYRHCGLDTGWIFLRAGFQGHRDDPEAIAARMAEIDRARDDSQPVRTRTSGSTFKNPKGAKAWELIDRAGCRGLRVGGAQVSEKHTNFLINTGGATAADLETLGETVRRRVFETTGVALDWEIRRIGEPAEGGTA</sequence>
<dbReference type="RefSeq" id="WP_090021491.1">
    <property type="nucleotide sequence ID" value="NZ_FNCE01000012.1"/>
</dbReference>
<dbReference type="Proteomes" id="UP000199415">
    <property type="component" value="Unassembled WGS sequence"/>
</dbReference>
<evidence type="ECO:0000256" key="9">
    <source>
        <dbReference type="ARBA" id="ARBA00022630"/>
    </source>
</evidence>
<accession>A0A1G7U5F8</accession>
<reference evidence="21 22" key="1">
    <citation type="submission" date="2016-10" db="EMBL/GenBank/DDBJ databases">
        <authorList>
            <person name="de Groot N.N."/>
        </authorList>
    </citation>
    <scope>NUCLEOTIDE SEQUENCE [LARGE SCALE GENOMIC DNA]</scope>
    <source>
        <strain evidence="21 22">DSM 25584</strain>
    </source>
</reference>
<dbReference type="InterPro" id="IPR016166">
    <property type="entry name" value="FAD-bd_PCMH"/>
</dbReference>
<dbReference type="Pfam" id="PF02873">
    <property type="entry name" value="MurB_C"/>
    <property type="match status" value="1"/>
</dbReference>
<dbReference type="InterPro" id="IPR016167">
    <property type="entry name" value="FAD-bd_PCMH_sub1"/>
</dbReference>
<comment type="function">
    <text evidence="2 19">Cell wall formation.</text>
</comment>
<evidence type="ECO:0000256" key="10">
    <source>
        <dbReference type="ARBA" id="ARBA00022827"/>
    </source>
</evidence>
<dbReference type="AlphaFoldDB" id="A0A1G7U5F8"/>
<comment type="catalytic activity">
    <reaction evidence="18 19">
        <text>UDP-N-acetyl-alpha-D-muramate + NADP(+) = UDP-N-acetyl-3-O-(1-carboxyvinyl)-alpha-D-glucosamine + NADPH + H(+)</text>
        <dbReference type="Rhea" id="RHEA:12248"/>
        <dbReference type="ChEBI" id="CHEBI:15378"/>
        <dbReference type="ChEBI" id="CHEBI:57783"/>
        <dbReference type="ChEBI" id="CHEBI:58349"/>
        <dbReference type="ChEBI" id="CHEBI:68483"/>
        <dbReference type="ChEBI" id="CHEBI:70757"/>
        <dbReference type="EC" id="1.3.1.98"/>
    </reaction>
</comment>
<dbReference type="InterPro" id="IPR003170">
    <property type="entry name" value="MurB"/>
</dbReference>
<keyword evidence="11 19" id="KW-0521">NADP</keyword>
<dbReference type="GO" id="GO:0008762">
    <property type="term" value="F:UDP-N-acetylmuramate dehydrogenase activity"/>
    <property type="evidence" value="ECO:0007669"/>
    <property type="project" value="UniProtKB-UniRule"/>
</dbReference>
<evidence type="ECO:0000256" key="6">
    <source>
        <dbReference type="ARBA" id="ARBA00015188"/>
    </source>
</evidence>
<dbReference type="PANTHER" id="PTHR21071">
    <property type="entry name" value="UDP-N-ACETYLENOLPYRUVOYLGLUCOSAMINE REDUCTASE"/>
    <property type="match status" value="1"/>
</dbReference>
<dbReference type="NCBIfam" id="NF010480">
    <property type="entry name" value="PRK13905.1"/>
    <property type="match status" value="1"/>
</dbReference>
<dbReference type="Pfam" id="PF01565">
    <property type="entry name" value="FAD_binding_4"/>
    <property type="match status" value="1"/>
</dbReference>
<dbReference type="NCBIfam" id="TIGR00179">
    <property type="entry name" value="murB"/>
    <property type="match status" value="1"/>
</dbReference>
<evidence type="ECO:0000256" key="18">
    <source>
        <dbReference type="ARBA" id="ARBA00048914"/>
    </source>
</evidence>
<gene>
    <name evidence="19" type="primary">murB</name>
    <name evidence="21" type="ORF">SAMN05216241_11220</name>
</gene>
<dbReference type="PANTHER" id="PTHR21071:SF4">
    <property type="entry name" value="UDP-N-ACETYLENOLPYRUVOYLGLUCOSAMINE REDUCTASE"/>
    <property type="match status" value="1"/>
</dbReference>
<comment type="pathway">
    <text evidence="4 19">Cell wall biogenesis; peptidoglycan biosynthesis.</text>
</comment>
<dbReference type="PROSITE" id="PS51387">
    <property type="entry name" value="FAD_PCMH"/>
    <property type="match status" value="1"/>
</dbReference>
<keyword evidence="16 19" id="KW-0961">Cell wall biogenesis/degradation</keyword>
<evidence type="ECO:0000256" key="12">
    <source>
        <dbReference type="ARBA" id="ARBA00022960"/>
    </source>
</evidence>
<name>A0A1G7U5F8_9PROT</name>
<keyword evidence="14 19" id="KW-0560">Oxidoreductase</keyword>
<dbReference type="InterPro" id="IPR016169">
    <property type="entry name" value="FAD-bd_PCMH_sub2"/>
</dbReference>
<dbReference type="Gene3D" id="3.90.78.10">
    <property type="entry name" value="UDP-N-acetylenolpyruvoylglucosamine reductase, C-terminal domain"/>
    <property type="match status" value="1"/>
</dbReference>
<evidence type="ECO:0000313" key="21">
    <source>
        <dbReference type="EMBL" id="SDG42693.1"/>
    </source>
</evidence>
<dbReference type="GO" id="GO:0005829">
    <property type="term" value="C:cytosol"/>
    <property type="evidence" value="ECO:0007669"/>
    <property type="project" value="TreeGrafter"/>
</dbReference>
<protein>
    <recommendedName>
        <fullName evidence="6 19">UDP-N-acetylenolpyruvoylglucosamine reductase</fullName>
        <ecNumber evidence="5 19">1.3.1.98</ecNumber>
    </recommendedName>
    <alternativeName>
        <fullName evidence="17 19">UDP-N-acetylmuramate dehydrogenase</fullName>
    </alternativeName>
</protein>
<dbReference type="InterPro" id="IPR006094">
    <property type="entry name" value="Oxid_FAD_bind_N"/>
</dbReference>
<dbReference type="GO" id="GO:0051301">
    <property type="term" value="P:cell division"/>
    <property type="evidence" value="ECO:0007669"/>
    <property type="project" value="UniProtKB-KW"/>
</dbReference>
<dbReference type="InterPro" id="IPR011601">
    <property type="entry name" value="MurB_C"/>
</dbReference>
<dbReference type="STRING" id="1082479.SAMN05216241_11220"/>
<comment type="subcellular location">
    <subcellularLocation>
        <location evidence="3 19">Cytoplasm</location>
    </subcellularLocation>
</comment>
<comment type="cofactor">
    <cofactor evidence="1 19">
        <name>FAD</name>
        <dbReference type="ChEBI" id="CHEBI:57692"/>
    </cofactor>
</comment>
<feature type="active site" evidence="19">
    <location>
        <position position="182"/>
    </location>
</feature>
<comment type="similarity">
    <text evidence="19">Belongs to the MurB family.</text>
</comment>
<evidence type="ECO:0000256" key="1">
    <source>
        <dbReference type="ARBA" id="ARBA00001974"/>
    </source>
</evidence>
<dbReference type="EC" id="1.3.1.98" evidence="5 19"/>
<evidence type="ECO:0000256" key="17">
    <source>
        <dbReference type="ARBA" id="ARBA00031026"/>
    </source>
</evidence>
<evidence type="ECO:0000256" key="3">
    <source>
        <dbReference type="ARBA" id="ARBA00004496"/>
    </source>
</evidence>